<reference evidence="1" key="1">
    <citation type="submission" date="2023-07" db="EMBL/GenBank/DDBJ databases">
        <authorList>
            <consortium name="AG Swart"/>
            <person name="Singh M."/>
            <person name="Singh A."/>
            <person name="Seah K."/>
            <person name="Emmerich C."/>
        </authorList>
    </citation>
    <scope>NUCLEOTIDE SEQUENCE</scope>
    <source>
        <strain evidence="1">DP1</strain>
    </source>
</reference>
<keyword evidence="2" id="KW-1185">Reference proteome</keyword>
<proteinExistence type="predicted"/>
<evidence type="ECO:0000313" key="2">
    <source>
        <dbReference type="Proteomes" id="UP001295684"/>
    </source>
</evidence>
<dbReference type="Proteomes" id="UP001295684">
    <property type="component" value="Unassembled WGS sequence"/>
</dbReference>
<accession>A0AAD1XYP1</accession>
<evidence type="ECO:0000313" key="1">
    <source>
        <dbReference type="EMBL" id="CAI2382048.1"/>
    </source>
</evidence>
<sequence>MLNSVLILSAFRKGFDSYFPSDAGIVFSKMNLPIFADRKPKSIAYKK</sequence>
<organism evidence="1 2">
    <name type="scientific">Euplotes crassus</name>
    <dbReference type="NCBI Taxonomy" id="5936"/>
    <lineage>
        <taxon>Eukaryota</taxon>
        <taxon>Sar</taxon>
        <taxon>Alveolata</taxon>
        <taxon>Ciliophora</taxon>
        <taxon>Intramacronucleata</taxon>
        <taxon>Spirotrichea</taxon>
        <taxon>Hypotrichia</taxon>
        <taxon>Euplotida</taxon>
        <taxon>Euplotidae</taxon>
        <taxon>Moneuplotes</taxon>
    </lineage>
</organism>
<dbReference type="EMBL" id="CAMPGE010024190">
    <property type="protein sequence ID" value="CAI2382048.1"/>
    <property type="molecule type" value="Genomic_DNA"/>
</dbReference>
<comment type="caution">
    <text evidence="1">The sequence shown here is derived from an EMBL/GenBank/DDBJ whole genome shotgun (WGS) entry which is preliminary data.</text>
</comment>
<gene>
    <name evidence="1" type="ORF">ECRASSUSDP1_LOCUS23515</name>
</gene>
<dbReference type="AlphaFoldDB" id="A0AAD1XYP1"/>
<name>A0AAD1XYP1_EUPCR</name>
<protein>
    <submittedName>
        <fullName evidence="1">Uncharacterized protein</fullName>
    </submittedName>
</protein>